<comment type="caution">
    <text evidence="2">The sequence shown here is derived from an EMBL/GenBank/DDBJ whole genome shotgun (WGS) entry which is preliminary data.</text>
</comment>
<dbReference type="EMBL" id="JAHUTI010010486">
    <property type="protein sequence ID" value="MED6235467.1"/>
    <property type="molecule type" value="Genomic_DNA"/>
</dbReference>
<reference evidence="2 3" key="1">
    <citation type="submission" date="2021-07" db="EMBL/GenBank/DDBJ databases">
        <authorList>
            <person name="Palmer J.M."/>
        </authorList>
    </citation>
    <scope>NUCLEOTIDE SEQUENCE [LARGE SCALE GENOMIC DNA]</scope>
    <source>
        <strain evidence="2 3">AT_MEX2019</strain>
        <tissue evidence="2">Muscle</tissue>
    </source>
</reference>
<gene>
    <name evidence="2" type="ORF">ATANTOWER_027005</name>
</gene>
<dbReference type="Proteomes" id="UP001345963">
    <property type="component" value="Unassembled WGS sequence"/>
</dbReference>
<evidence type="ECO:0000256" key="1">
    <source>
        <dbReference type="SAM" id="MobiDB-lite"/>
    </source>
</evidence>
<sequence>MNLQTSSKGSQLDSRNLPEGLLRTVTIQRDIFNTNHKSAFHKPSSGKNQSKTEESQERGRKRRLRKTKYGRP</sequence>
<evidence type="ECO:0000313" key="3">
    <source>
        <dbReference type="Proteomes" id="UP001345963"/>
    </source>
</evidence>
<proteinExistence type="predicted"/>
<evidence type="ECO:0000313" key="2">
    <source>
        <dbReference type="EMBL" id="MED6235467.1"/>
    </source>
</evidence>
<protein>
    <submittedName>
        <fullName evidence="2">Uncharacterized protein</fullName>
    </submittedName>
</protein>
<accession>A0ABU7ABU7</accession>
<name>A0ABU7ABU7_9TELE</name>
<feature type="compositionally biased region" description="Basic residues" evidence="1">
    <location>
        <begin position="59"/>
        <end position="72"/>
    </location>
</feature>
<feature type="region of interest" description="Disordered" evidence="1">
    <location>
        <begin position="34"/>
        <end position="72"/>
    </location>
</feature>
<organism evidence="2 3">
    <name type="scientific">Ataeniobius toweri</name>
    <dbReference type="NCBI Taxonomy" id="208326"/>
    <lineage>
        <taxon>Eukaryota</taxon>
        <taxon>Metazoa</taxon>
        <taxon>Chordata</taxon>
        <taxon>Craniata</taxon>
        <taxon>Vertebrata</taxon>
        <taxon>Euteleostomi</taxon>
        <taxon>Actinopterygii</taxon>
        <taxon>Neopterygii</taxon>
        <taxon>Teleostei</taxon>
        <taxon>Neoteleostei</taxon>
        <taxon>Acanthomorphata</taxon>
        <taxon>Ovalentaria</taxon>
        <taxon>Atherinomorphae</taxon>
        <taxon>Cyprinodontiformes</taxon>
        <taxon>Goodeidae</taxon>
        <taxon>Ataeniobius</taxon>
    </lineage>
</organism>
<keyword evidence="3" id="KW-1185">Reference proteome</keyword>